<reference evidence="7 8" key="1">
    <citation type="submission" date="2016-11" db="EMBL/GenBank/DDBJ databases">
        <authorList>
            <person name="Jaros S."/>
            <person name="Januszkiewicz K."/>
            <person name="Wedrychowicz H."/>
        </authorList>
    </citation>
    <scope>NUCLEOTIDE SEQUENCE [LARGE SCALE GENOMIC DNA]</scope>
    <source>
        <strain evidence="7 8">CGMCC 1.7049</strain>
    </source>
</reference>
<evidence type="ECO:0000259" key="6">
    <source>
        <dbReference type="Pfam" id="PF16177"/>
    </source>
</evidence>
<dbReference type="Proteomes" id="UP000199758">
    <property type="component" value="Unassembled WGS sequence"/>
</dbReference>
<name>A0A1M5LZS5_9GAMM</name>
<gene>
    <name evidence="7" type="ORF">SAMN04488068_1190</name>
</gene>
<dbReference type="InterPro" id="IPR032387">
    <property type="entry name" value="ACAS_N"/>
</dbReference>
<dbReference type="InterPro" id="IPR042099">
    <property type="entry name" value="ANL_N_sf"/>
</dbReference>
<keyword evidence="8" id="KW-1185">Reference proteome</keyword>
<dbReference type="PANTHER" id="PTHR42921">
    <property type="entry name" value="ACETOACETYL-COA SYNTHETASE"/>
    <property type="match status" value="1"/>
</dbReference>
<dbReference type="InterPro" id="IPR045851">
    <property type="entry name" value="AMP-bd_C_sf"/>
</dbReference>
<dbReference type="Pfam" id="PF00501">
    <property type="entry name" value="AMP-binding"/>
    <property type="match status" value="1"/>
</dbReference>
<dbReference type="NCBIfam" id="TIGR01217">
    <property type="entry name" value="ac_ac_CoA_syn"/>
    <property type="match status" value="1"/>
</dbReference>
<dbReference type="InterPro" id="IPR005914">
    <property type="entry name" value="Acac_CoA_synth"/>
</dbReference>
<dbReference type="RefSeq" id="WP_072895228.1">
    <property type="nucleotide sequence ID" value="NZ_FQWZ01000002.1"/>
</dbReference>
<dbReference type="PROSITE" id="PS00455">
    <property type="entry name" value="AMP_BINDING"/>
    <property type="match status" value="1"/>
</dbReference>
<keyword evidence="2" id="KW-0436">Ligase</keyword>
<keyword evidence="3" id="KW-0547">Nucleotide-binding</keyword>
<evidence type="ECO:0000256" key="3">
    <source>
        <dbReference type="ARBA" id="ARBA00022741"/>
    </source>
</evidence>
<evidence type="ECO:0000256" key="2">
    <source>
        <dbReference type="ARBA" id="ARBA00022598"/>
    </source>
</evidence>
<dbReference type="Gene3D" id="3.30.300.30">
    <property type="match status" value="1"/>
</dbReference>
<accession>A0A1M5LZS5</accession>
<dbReference type="Pfam" id="PF16177">
    <property type="entry name" value="ACAS_N"/>
    <property type="match status" value="1"/>
</dbReference>
<dbReference type="GO" id="GO:0005524">
    <property type="term" value="F:ATP binding"/>
    <property type="evidence" value="ECO:0007669"/>
    <property type="project" value="UniProtKB-KW"/>
</dbReference>
<dbReference type="GO" id="GO:0006629">
    <property type="term" value="P:lipid metabolic process"/>
    <property type="evidence" value="ECO:0007669"/>
    <property type="project" value="InterPro"/>
</dbReference>
<keyword evidence="4" id="KW-0067">ATP-binding</keyword>
<dbReference type="SUPFAM" id="SSF56801">
    <property type="entry name" value="Acetyl-CoA synthetase-like"/>
    <property type="match status" value="1"/>
</dbReference>
<dbReference type="GO" id="GO:0030729">
    <property type="term" value="F:acetoacetate-CoA ligase activity"/>
    <property type="evidence" value="ECO:0007669"/>
    <property type="project" value="InterPro"/>
</dbReference>
<dbReference type="NCBIfam" id="NF002937">
    <property type="entry name" value="PRK03584.1"/>
    <property type="match status" value="1"/>
</dbReference>
<dbReference type="PANTHER" id="PTHR42921:SF1">
    <property type="entry name" value="ACETOACETYL-COA SYNTHETASE"/>
    <property type="match status" value="1"/>
</dbReference>
<sequence length="680" mass="75917">MADDAPASAPSPGVREGQWLWSPRAEFAAASNIAHYQRWLKSERGLDLPDYSALHQWSVTEIAPFWASIWDYFDVQSATPYARVFDERKMPGARWFEGSRVNYAEHLLRHEAVAADGEAAFHHLTETRPLAQMSWQQLGRQVRILATQLRALGVVPGDRVVSYMPNVPETAVAMIATLAVGGVWSSAAPEFGVKTVIDRFSQIAPKVMFACDGYRFGGKDFSRVDEVAEIASRLPSLGCIVWLPYLQPASGVPDKIPQALLWSTLMDQPDVPREQFVYERVPFDHPIWVVFSSGTTGLPKAIVHSHVGVLVEHLKLMHFHLNLRPGAPMFFYSTTGWMMWNLLIAALLTGGSAVLYDGSPMHPGPDFLWQLAARTRCVSFGASPTFVQMMEKAGLKPGSDHDLSALESIVVAGSPSTPETFDWFYRCVKQDLWVTSQSGGTEICSGFVGAVPTLPVYAGEIQALMLGMDVQAWNDDGVSVVDEVGELMVMSPFPSMPLYFWNDDGDQRYRDSYFAHAPGVWRHGDYIKINARGGCYIYGRSDSTLNRYGVRIGTAEIYRCVEQLPEIADSLIVCCELAGGRYFMPMFLQLRAGHVLDDGLRERISRKLRADCSPRHVPDQLYAVELIPYTLTGKKMELPVRKILMGWPVEKAVSRDAMMQPAAIDWFIDFTQRNSEMLKG</sequence>
<feature type="domain" description="Acetyl-coenzyme A synthetase N-terminal" evidence="6">
    <location>
        <begin position="51"/>
        <end position="106"/>
    </location>
</feature>
<organism evidence="7 8">
    <name type="scientific">Hydrocarboniphaga daqingensis</name>
    <dbReference type="NCBI Taxonomy" id="490188"/>
    <lineage>
        <taxon>Bacteria</taxon>
        <taxon>Pseudomonadati</taxon>
        <taxon>Pseudomonadota</taxon>
        <taxon>Gammaproteobacteria</taxon>
        <taxon>Nevskiales</taxon>
        <taxon>Nevskiaceae</taxon>
        <taxon>Hydrocarboniphaga</taxon>
    </lineage>
</organism>
<dbReference type="AlphaFoldDB" id="A0A1M5LZS5"/>
<dbReference type="InterPro" id="IPR020845">
    <property type="entry name" value="AMP-binding_CS"/>
</dbReference>
<feature type="domain" description="AMP-dependent synthetase/ligase" evidence="5">
    <location>
        <begin position="131"/>
        <end position="493"/>
    </location>
</feature>
<protein>
    <submittedName>
        <fullName evidence="7">Acetoacetyl-CoA synthetase</fullName>
    </submittedName>
</protein>
<comment type="similarity">
    <text evidence="1">Belongs to the ATP-dependent AMP-binding enzyme family.</text>
</comment>
<dbReference type="STRING" id="490188.SAMN04488068_1190"/>
<dbReference type="EMBL" id="FQWZ01000002">
    <property type="protein sequence ID" value="SHG70594.1"/>
    <property type="molecule type" value="Genomic_DNA"/>
</dbReference>
<evidence type="ECO:0000313" key="8">
    <source>
        <dbReference type="Proteomes" id="UP000199758"/>
    </source>
</evidence>
<evidence type="ECO:0000256" key="4">
    <source>
        <dbReference type="ARBA" id="ARBA00022840"/>
    </source>
</evidence>
<dbReference type="InterPro" id="IPR000873">
    <property type="entry name" value="AMP-dep_synth/lig_dom"/>
</dbReference>
<evidence type="ECO:0000313" key="7">
    <source>
        <dbReference type="EMBL" id="SHG70594.1"/>
    </source>
</evidence>
<evidence type="ECO:0000256" key="1">
    <source>
        <dbReference type="ARBA" id="ARBA00006432"/>
    </source>
</evidence>
<dbReference type="OrthoDB" id="9803968at2"/>
<proteinExistence type="inferred from homology"/>
<evidence type="ECO:0000259" key="5">
    <source>
        <dbReference type="Pfam" id="PF00501"/>
    </source>
</evidence>
<dbReference type="Gene3D" id="3.40.50.12780">
    <property type="entry name" value="N-terminal domain of ligase-like"/>
    <property type="match status" value="1"/>
</dbReference>